<name>A0ABX8QQ27_9ACTN</name>
<proteinExistence type="inferred from homology"/>
<dbReference type="InterPro" id="IPR006059">
    <property type="entry name" value="SBP"/>
</dbReference>
<protein>
    <submittedName>
        <fullName evidence="5">ABC transporter substrate-binding protein</fullName>
    </submittedName>
</protein>
<accession>A0ABX8QQ27</accession>
<comment type="similarity">
    <text evidence="1">Belongs to the bacterial solute-binding protein 1 family.</text>
</comment>
<dbReference type="SUPFAM" id="SSF53850">
    <property type="entry name" value="Periplasmic binding protein-like II"/>
    <property type="match status" value="1"/>
</dbReference>
<evidence type="ECO:0000256" key="2">
    <source>
        <dbReference type="ARBA" id="ARBA00022448"/>
    </source>
</evidence>
<dbReference type="PANTHER" id="PTHR30061">
    <property type="entry name" value="MALTOSE-BINDING PERIPLASMIC PROTEIN"/>
    <property type="match status" value="1"/>
</dbReference>
<dbReference type="EMBL" id="CP059572">
    <property type="protein sequence ID" value="QXJ19852.1"/>
    <property type="molecule type" value="Genomic_DNA"/>
</dbReference>
<dbReference type="PANTHER" id="PTHR30061:SF50">
    <property type="entry name" value="MALTOSE_MALTODEXTRIN-BINDING PERIPLASMIC PROTEIN"/>
    <property type="match status" value="1"/>
</dbReference>
<keyword evidence="6" id="KW-1185">Reference proteome</keyword>
<evidence type="ECO:0000256" key="1">
    <source>
        <dbReference type="ARBA" id="ARBA00008520"/>
    </source>
</evidence>
<dbReference type="Pfam" id="PF01547">
    <property type="entry name" value="SBP_bac_1"/>
    <property type="match status" value="1"/>
</dbReference>
<keyword evidence="3 4" id="KW-0732">Signal</keyword>
<gene>
    <name evidence="5" type="ORF">AGRA3207_000455</name>
</gene>
<organism evidence="5 6">
    <name type="scientific">Actinomadura graeca</name>
    <dbReference type="NCBI Taxonomy" id="2750812"/>
    <lineage>
        <taxon>Bacteria</taxon>
        <taxon>Bacillati</taxon>
        <taxon>Actinomycetota</taxon>
        <taxon>Actinomycetes</taxon>
        <taxon>Streptosporangiales</taxon>
        <taxon>Thermomonosporaceae</taxon>
        <taxon>Actinomadura</taxon>
    </lineage>
</organism>
<evidence type="ECO:0000256" key="3">
    <source>
        <dbReference type="ARBA" id="ARBA00022729"/>
    </source>
</evidence>
<dbReference type="Gene3D" id="3.40.190.10">
    <property type="entry name" value="Periplasmic binding protein-like II"/>
    <property type="match status" value="2"/>
</dbReference>
<feature type="signal peptide" evidence="4">
    <location>
        <begin position="1"/>
        <end position="26"/>
    </location>
</feature>
<evidence type="ECO:0000256" key="4">
    <source>
        <dbReference type="SAM" id="SignalP"/>
    </source>
</evidence>
<dbReference type="RefSeq" id="WP_231332884.1">
    <property type="nucleotide sequence ID" value="NZ_CP059572.1"/>
</dbReference>
<evidence type="ECO:0000313" key="6">
    <source>
        <dbReference type="Proteomes" id="UP001049518"/>
    </source>
</evidence>
<reference evidence="5" key="1">
    <citation type="submission" date="2020-07" db="EMBL/GenBank/DDBJ databases">
        <authorList>
            <person name="Tarantini F.S."/>
            <person name="Hong K.W."/>
            <person name="Chan K.G."/>
        </authorList>
    </citation>
    <scope>NUCLEOTIDE SEQUENCE</scope>
    <source>
        <strain evidence="5">32-07</strain>
    </source>
</reference>
<dbReference type="PROSITE" id="PS51257">
    <property type="entry name" value="PROKAR_LIPOPROTEIN"/>
    <property type="match status" value="1"/>
</dbReference>
<feature type="chain" id="PRO_5046956445" evidence="4">
    <location>
        <begin position="27"/>
        <end position="443"/>
    </location>
</feature>
<dbReference type="Proteomes" id="UP001049518">
    <property type="component" value="Chromosome"/>
</dbReference>
<evidence type="ECO:0000313" key="5">
    <source>
        <dbReference type="EMBL" id="QXJ19852.1"/>
    </source>
</evidence>
<dbReference type="CDD" id="cd14748">
    <property type="entry name" value="PBP2_UgpB"/>
    <property type="match status" value="1"/>
</dbReference>
<sequence length="443" mass="48391">MRTTTPRRLAAALAAAALGLTAACTAGGSGDQSDSGPKAGETQTIEVWHGWSADHEVKAFESAAAAFHKAHPNITVKLVKDQTDERISNAIRGGNPPDVVSSFTTDSVGQWCQSGAWQDLVPYISRSGLDLGQFPKVAQEYTQFKGRRCAMPLLADAYGLYYNKALMKGEEPPRTIARLTDLAKKLTVRDPDGTIKVAGFMPSVQYYEHMPQHVTTQFGVKWLTPDGKAGFSKDPAFKTYLQWNKSLIDWYGYDNVKRFLRSLGQEFEASNPFHKGKVAMAIDGEWRTKFLQEEAPKVDYGTAPAPVPDGQEARYGGGYVTGTVIGIPRGSKHAQAGWEFIKYLTTDTASLVTFANALGNVPSTLAALSSPGLTLPPQFRTFLDVFKNPNSSTSPPTPNGNDYMVKFQQFVQDEWEPGKVRDLDAALRDLDRKVDDALKLAGG</sequence>
<keyword evidence="2" id="KW-0813">Transport</keyword>